<evidence type="ECO:0000256" key="1">
    <source>
        <dbReference type="SAM" id="MobiDB-lite"/>
    </source>
</evidence>
<evidence type="ECO:0000313" key="5">
    <source>
        <dbReference type="Proteomes" id="UP001229421"/>
    </source>
</evidence>
<dbReference type="Pfam" id="PF07714">
    <property type="entry name" value="PK_Tyr_Ser-Thr"/>
    <property type="match status" value="1"/>
</dbReference>
<evidence type="ECO:0000256" key="2">
    <source>
        <dbReference type="SAM" id="Phobius"/>
    </source>
</evidence>
<dbReference type="GO" id="GO:0009506">
    <property type="term" value="C:plasmodesma"/>
    <property type="evidence" value="ECO:0007669"/>
    <property type="project" value="TreeGrafter"/>
</dbReference>
<feature type="region of interest" description="Disordered" evidence="1">
    <location>
        <begin position="216"/>
        <end position="258"/>
    </location>
</feature>
<dbReference type="AlphaFoldDB" id="A0AAD8JRG2"/>
<dbReference type="EMBL" id="JAUHHV010000011">
    <property type="protein sequence ID" value="KAK1408179.1"/>
    <property type="molecule type" value="Genomic_DNA"/>
</dbReference>
<dbReference type="GO" id="GO:0005886">
    <property type="term" value="C:plasma membrane"/>
    <property type="evidence" value="ECO:0007669"/>
    <property type="project" value="TreeGrafter"/>
</dbReference>
<keyword evidence="5" id="KW-1185">Reference proteome</keyword>
<dbReference type="InterPro" id="IPR011009">
    <property type="entry name" value="Kinase-like_dom_sf"/>
</dbReference>
<dbReference type="GO" id="GO:0005524">
    <property type="term" value="F:ATP binding"/>
    <property type="evidence" value="ECO:0007669"/>
    <property type="project" value="InterPro"/>
</dbReference>
<keyword evidence="2" id="KW-0472">Membrane</keyword>
<gene>
    <name evidence="4" type="ORF">QVD17_39814</name>
</gene>
<evidence type="ECO:0000313" key="4">
    <source>
        <dbReference type="EMBL" id="KAK1408179.1"/>
    </source>
</evidence>
<dbReference type="PANTHER" id="PTHR27003">
    <property type="entry name" value="OS07G0166700 PROTEIN"/>
    <property type="match status" value="1"/>
</dbReference>
<protein>
    <recommendedName>
        <fullName evidence="3">Protein kinase domain-containing protein</fullName>
    </recommendedName>
</protein>
<evidence type="ECO:0000259" key="3">
    <source>
        <dbReference type="PROSITE" id="PS50011"/>
    </source>
</evidence>
<name>A0AAD8JRG2_TARER</name>
<dbReference type="InterPro" id="IPR000719">
    <property type="entry name" value="Prot_kinase_dom"/>
</dbReference>
<keyword evidence="2" id="KW-1133">Transmembrane helix</keyword>
<proteinExistence type="predicted"/>
<dbReference type="Gene3D" id="1.10.510.10">
    <property type="entry name" value="Transferase(Phosphotransferase) domain 1"/>
    <property type="match status" value="1"/>
</dbReference>
<sequence length="258" mass="28137">MDHPVLCEPIGIPGYTDPTIENTGGVSHKSDIYSFGVVLFEILCGRAAYIINATNGLLAPMTKYHYENNSLQDIIHPGLWNEMSPQALVKYSNIAYSCLEEEPSHHPYINDIAKQLEVALELQLRRENVVRRSLAFSLAHFSILITHFTITGGILLLIRQVVDTDLQLNMLGMRLRQEGVRLLLLLLIDKKSSSNGTPNCFGRGQTVKNFGERLGEDTPNGTPNFGVAGGGAVFPHGAASGPKPPRAHSGYSKDGSDG</sequence>
<accession>A0AAD8JRG2</accession>
<dbReference type="GO" id="GO:0004714">
    <property type="term" value="F:transmembrane receptor protein tyrosine kinase activity"/>
    <property type="evidence" value="ECO:0007669"/>
    <property type="project" value="InterPro"/>
</dbReference>
<keyword evidence="2" id="KW-0812">Transmembrane</keyword>
<feature type="transmembrane region" description="Helical" evidence="2">
    <location>
        <begin position="32"/>
        <end position="51"/>
    </location>
</feature>
<dbReference type="InterPro" id="IPR001245">
    <property type="entry name" value="Ser-Thr/Tyr_kinase_cat_dom"/>
</dbReference>
<comment type="caution">
    <text evidence="4">The sequence shown here is derived from an EMBL/GenBank/DDBJ whole genome shotgun (WGS) entry which is preliminary data.</text>
</comment>
<feature type="domain" description="Protein kinase" evidence="3">
    <location>
        <begin position="1"/>
        <end position="120"/>
    </location>
</feature>
<organism evidence="4 5">
    <name type="scientific">Tagetes erecta</name>
    <name type="common">African marigold</name>
    <dbReference type="NCBI Taxonomy" id="13708"/>
    <lineage>
        <taxon>Eukaryota</taxon>
        <taxon>Viridiplantae</taxon>
        <taxon>Streptophyta</taxon>
        <taxon>Embryophyta</taxon>
        <taxon>Tracheophyta</taxon>
        <taxon>Spermatophyta</taxon>
        <taxon>Magnoliopsida</taxon>
        <taxon>eudicotyledons</taxon>
        <taxon>Gunneridae</taxon>
        <taxon>Pentapetalae</taxon>
        <taxon>asterids</taxon>
        <taxon>campanulids</taxon>
        <taxon>Asterales</taxon>
        <taxon>Asteraceae</taxon>
        <taxon>Asteroideae</taxon>
        <taxon>Heliantheae alliance</taxon>
        <taxon>Tageteae</taxon>
        <taxon>Tagetes</taxon>
    </lineage>
</organism>
<reference evidence="4" key="1">
    <citation type="journal article" date="2023" name="bioRxiv">
        <title>Improved chromosome-level genome assembly for marigold (Tagetes erecta).</title>
        <authorList>
            <person name="Jiang F."/>
            <person name="Yuan L."/>
            <person name="Wang S."/>
            <person name="Wang H."/>
            <person name="Xu D."/>
            <person name="Wang A."/>
            <person name="Fan W."/>
        </authorList>
    </citation>
    <scope>NUCLEOTIDE SEQUENCE</scope>
    <source>
        <strain evidence="4">WSJ</strain>
        <tissue evidence="4">Leaf</tissue>
    </source>
</reference>
<dbReference type="Proteomes" id="UP001229421">
    <property type="component" value="Unassembled WGS sequence"/>
</dbReference>
<dbReference type="PROSITE" id="PS50011">
    <property type="entry name" value="PROTEIN_KINASE_DOM"/>
    <property type="match status" value="1"/>
</dbReference>
<dbReference type="SUPFAM" id="SSF56112">
    <property type="entry name" value="Protein kinase-like (PK-like)"/>
    <property type="match status" value="1"/>
</dbReference>
<dbReference type="InterPro" id="IPR045272">
    <property type="entry name" value="ANXUR1/2-like"/>
</dbReference>
<feature type="transmembrane region" description="Helical" evidence="2">
    <location>
        <begin position="134"/>
        <end position="158"/>
    </location>
</feature>
<dbReference type="PANTHER" id="PTHR27003:SF383">
    <property type="entry name" value="TYROSINE-PROTEIN KINASE, NON-RECEPTOR JAK_TYK2-RELATED"/>
    <property type="match status" value="1"/>
</dbReference>